<dbReference type="KEGG" id="txi:TH3_08235"/>
<evidence type="ECO:0000313" key="1">
    <source>
        <dbReference type="EMBL" id="AJD51765.1"/>
    </source>
</evidence>
<proteinExistence type="predicted"/>
<reference evidence="1 2" key="1">
    <citation type="journal article" date="2012" name="J. Bacteriol.">
        <title>Genome sequence of Thalassospira xiamenensis type strain M-5.</title>
        <authorList>
            <person name="Lai Q."/>
            <person name="Shao Z."/>
        </authorList>
    </citation>
    <scope>NUCLEOTIDE SEQUENCE [LARGE SCALE GENOMIC DNA]</scope>
    <source>
        <strain evidence="1 2">M-5</strain>
    </source>
</reference>
<gene>
    <name evidence="1" type="ORF">TH3_08235</name>
</gene>
<organism evidence="1 2">
    <name type="scientific">Thalassospira xiamenensis M-5 = DSM 17429</name>
    <dbReference type="NCBI Taxonomy" id="1123366"/>
    <lineage>
        <taxon>Bacteria</taxon>
        <taxon>Pseudomonadati</taxon>
        <taxon>Pseudomonadota</taxon>
        <taxon>Alphaproteobacteria</taxon>
        <taxon>Rhodospirillales</taxon>
        <taxon>Thalassospiraceae</taxon>
        <taxon>Thalassospira</taxon>
    </lineage>
</organism>
<dbReference type="Proteomes" id="UP000007127">
    <property type="component" value="Chromosome"/>
</dbReference>
<sequence length="76" mass="8221">MAGSDRIDRSKLARRVIPSMCYAIDHRREANAPCFAPACGFDMLGDVIFCFCGRWSGGGWVACITAALQYGLASTN</sequence>
<name>A0AB72UCA1_9PROT</name>
<dbReference type="EMBL" id="CP004388">
    <property type="protein sequence ID" value="AJD51765.1"/>
    <property type="molecule type" value="Genomic_DNA"/>
</dbReference>
<evidence type="ECO:0000313" key="2">
    <source>
        <dbReference type="Proteomes" id="UP000007127"/>
    </source>
</evidence>
<dbReference type="AlphaFoldDB" id="A0AB72UCA1"/>
<protein>
    <submittedName>
        <fullName evidence="1">Uncharacterized protein</fullName>
    </submittedName>
</protein>
<accession>A0AB72UCA1</accession>